<dbReference type="GO" id="GO:0000776">
    <property type="term" value="C:kinetochore"/>
    <property type="evidence" value="ECO:0007669"/>
    <property type="project" value="UniProtKB-KW"/>
</dbReference>
<evidence type="ECO:0000313" key="7">
    <source>
        <dbReference type="EMBL" id="KAH3672540.1"/>
    </source>
</evidence>
<comment type="caution">
    <text evidence="7">The sequence shown here is derived from an EMBL/GenBank/DDBJ whole genome shotgun (WGS) entry which is preliminary data.</text>
</comment>
<dbReference type="Proteomes" id="UP000788993">
    <property type="component" value="Unassembled WGS sequence"/>
</dbReference>
<dbReference type="GO" id="GO:0051754">
    <property type="term" value="P:meiotic sister chromatid cohesion, centromeric"/>
    <property type="evidence" value="ECO:0007669"/>
    <property type="project" value="TreeGrafter"/>
</dbReference>
<dbReference type="SMART" id="SM00220">
    <property type="entry name" value="S_TKc"/>
    <property type="match status" value="1"/>
</dbReference>
<keyword evidence="8" id="KW-1185">Reference proteome</keyword>
<dbReference type="SUPFAM" id="SSF56112">
    <property type="entry name" value="Protein kinase-like (PK-like)"/>
    <property type="match status" value="1"/>
</dbReference>
<evidence type="ECO:0000256" key="3">
    <source>
        <dbReference type="ARBA" id="ARBA00022838"/>
    </source>
</evidence>
<dbReference type="Pfam" id="PF08311">
    <property type="entry name" value="Mad3_BUB1_I"/>
    <property type="match status" value="1"/>
</dbReference>
<reference evidence="7" key="1">
    <citation type="journal article" date="2021" name="Open Biol.">
        <title>Shared evolutionary footprints suggest mitochondrial oxidative damage underlies multiple complex I losses in fungi.</title>
        <authorList>
            <person name="Schikora-Tamarit M.A."/>
            <person name="Marcet-Houben M."/>
            <person name="Nosek J."/>
            <person name="Gabaldon T."/>
        </authorList>
    </citation>
    <scope>NUCLEOTIDE SEQUENCE</scope>
    <source>
        <strain evidence="7">NCAIM Y.01608</strain>
    </source>
</reference>
<evidence type="ECO:0000256" key="2">
    <source>
        <dbReference type="ARBA" id="ARBA00022454"/>
    </source>
</evidence>
<sequence length="828" mass="95229">MINDAMSSRVNSGGSTISGSSTEFSCIEADKENIQPLKQGRSANNLVKALSLNKETRKEVLARERDQFEASLDPAQLEDLDDPLDPYLKYLDWIHTNYPSGANTESGLIQLLERITHDFKDDDYYKNEVRYFKVWLEYVKFSDNPRDIFHYLYKKKIGLSLTLLYESFANFMEVEQDFKKAEELYQAGINAKARPLNRLIRAYENFKIRRAQSSQVQKRQGLGVLQNPSGGGLEKVAKLAPSRSSKAFAVFNDSEAKPSSANDGIWQHLDTIDNSRKENVIRPTSWSGEKLLQQRVPKANEPTFEVFRDDELRFPVTKIIHNPGKRTEKFDFNFDLLYADKEDEKSLMEILLLSRGVYYLAKKRKSERTFDTPSKKHTPLVDSENETKLLNSPTLTFYSRQSMKEVLQMLNQPLKETKVSTEEPPLDEGLSDFVTETITNHTPATPRKLTNDDTGMLSSPFVEEPLHSEPGKGDVLINPFDHNLQKNLLYKQSSHLLHYKDYHQSTTKREKCSILRSLLKPHAAPIMGSRQLMMEFEGETFCFTKQLGVVDKAATYLSEKSDGSVAAIKVCSPPVEWEYYILKQMEVRAPGNFIKVIDFYKFEDESYLILPYLKHGTLLDLIQLTSQSKSLKLEESMVIYLAAQLLKQISILHSISIVHANLKAENCILNLTPNTKPSYQDLKVIDFQDSIDLSLFPENVRFSAQLSANTYPPDEMWRSWRYEPDYYGLANIIHMLLFGRELGGVKASSNNFKIREDMPSYWQRELWNELFKVLLNSRDIDCEQGSPLKLLAGKFENWVNLNWSSCGLSRQLAKITEFLDDQRKRNKI</sequence>
<keyword evidence="4" id="KW-0137">Centromere</keyword>
<dbReference type="InterPro" id="IPR013212">
    <property type="entry name" value="Mad3/Bub1_I"/>
</dbReference>
<gene>
    <name evidence="7" type="ORF">OGATHE_002185</name>
</gene>
<dbReference type="InterPro" id="IPR012572">
    <property type="entry name" value="Mad3/Bub1_II"/>
</dbReference>
<dbReference type="Pfam" id="PF00069">
    <property type="entry name" value="Pkinase"/>
    <property type="match status" value="1"/>
</dbReference>
<proteinExistence type="predicted"/>
<dbReference type="GO" id="GO:0004672">
    <property type="term" value="F:protein kinase activity"/>
    <property type="evidence" value="ECO:0007669"/>
    <property type="project" value="InterPro"/>
</dbReference>
<protein>
    <recommendedName>
        <fullName evidence="9">Protein kinase domain-containing protein</fullName>
    </recommendedName>
</protein>
<keyword evidence="3" id="KW-0995">Kinetochore</keyword>
<dbReference type="EMBL" id="JAEUBD010000753">
    <property type="protein sequence ID" value="KAH3672540.1"/>
    <property type="molecule type" value="Genomic_DNA"/>
</dbReference>
<dbReference type="PROSITE" id="PS51489">
    <property type="entry name" value="BUB1_N"/>
    <property type="match status" value="1"/>
</dbReference>
<evidence type="ECO:0008006" key="9">
    <source>
        <dbReference type="Google" id="ProtNLM"/>
    </source>
</evidence>
<dbReference type="PANTHER" id="PTHR14030">
    <property type="entry name" value="MITOTIC CHECKPOINT SERINE/THREONINE-PROTEIN KINASE BUB1"/>
    <property type="match status" value="1"/>
</dbReference>
<dbReference type="FunFam" id="1.25.40.430:FF:000003">
    <property type="entry name" value="Checkpoint serine/threonine-protein kinase BUB1"/>
    <property type="match status" value="1"/>
</dbReference>
<evidence type="ECO:0000256" key="1">
    <source>
        <dbReference type="ARBA" id="ARBA00004629"/>
    </source>
</evidence>
<dbReference type="PROSITE" id="PS50011">
    <property type="entry name" value="PROTEIN_KINASE_DOM"/>
    <property type="match status" value="1"/>
</dbReference>
<feature type="domain" description="BUB1 N-terminal" evidence="6">
    <location>
        <begin position="68"/>
        <end position="232"/>
    </location>
</feature>
<dbReference type="Pfam" id="PF08171">
    <property type="entry name" value="Mad3_BUB1_II"/>
    <property type="match status" value="1"/>
</dbReference>
<evidence type="ECO:0000256" key="4">
    <source>
        <dbReference type="ARBA" id="ARBA00023328"/>
    </source>
</evidence>
<dbReference type="GO" id="GO:0005524">
    <property type="term" value="F:ATP binding"/>
    <property type="evidence" value="ECO:0007669"/>
    <property type="project" value="InterPro"/>
</dbReference>
<evidence type="ECO:0000313" key="8">
    <source>
        <dbReference type="Proteomes" id="UP000788993"/>
    </source>
</evidence>
<dbReference type="Gene3D" id="1.25.40.430">
    <property type="match status" value="1"/>
</dbReference>
<dbReference type="InterPro" id="IPR000719">
    <property type="entry name" value="Prot_kinase_dom"/>
</dbReference>
<dbReference type="Gene3D" id="6.10.20.170">
    <property type="match status" value="1"/>
</dbReference>
<dbReference type="GO" id="GO:0005634">
    <property type="term" value="C:nucleus"/>
    <property type="evidence" value="ECO:0007669"/>
    <property type="project" value="TreeGrafter"/>
</dbReference>
<accession>A0A9P8PJ26</accession>
<name>A0A9P8PJ26_9ASCO</name>
<dbReference type="SMART" id="SM00777">
    <property type="entry name" value="Mad3_BUB1_I"/>
    <property type="match status" value="1"/>
</dbReference>
<evidence type="ECO:0000259" key="5">
    <source>
        <dbReference type="PROSITE" id="PS50011"/>
    </source>
</evidence>
<dbReference type="InterPro" id="IPR015661">
    <property type="entry name" value="Bub1/Mad3"/>
</dbReference>
<organism evidence="7 8">
    <name type="scientific">Ogataea polymorpha</name>
    <dbReference type="NCBI Taxonomy" id="460523"/>
    <lineage>
        <taxon>Eukaryota</taxon>
        <taxon>Fungi</taxon>
        <taxon>Dikarya</taxon>
        <taxon>Ascomycota</taxon>
        <taxon>Saccharomycotina</taxon>
        <taxon>Pichiomycetes</taxon>
        <taxon>Pichiales</taxon>
        <taxon>Pichiaceae</taxon>
        <taxon>Ogataea</taxon>
    </lineage>
</organism>
<dbReference type="GO" id="GO:0032991">
    <property type="term" value="C:protein-containing complex"/>
    <property type="evidence" value="ECO:0007669"/>
    <property type="project" value="UniProtKB-ARBA"/>
</dbReference>
<comment type="subcellular location">
    <subcellularLocation>
        <location evidence="1">Chromosome</location>
        <location evidence="1">Centromere</location>
        <location evidence="1">Kinetochore</location>
    </subcellularLocation>
</comment>
<keyword evidence="2" id="KW-0158">Chromosome</keyword>
<evidence type="ECO:0000259" key="6">
    <source>
        <dbReference type="PROSITE" id="PS51489"/>
    </source>
</evidence>
<reference evidence="7" key="2">
    <citation type="submission" date="2021-01" db="EMBL/GenBank/DDBJ databases">
        <authorList>
            <person name="Schikora-Tamarit M.A."/>
        </authorList>
    </citation>
    <scope>NUCLEOTIDE SEQUENCE</scope>
    <source>
        <strain evidence="7">NCAIM Y.01608</strain>
    </source>
</reference>
<dbReference type="PANTHER" id="PTHR14030:SF4">
    <property type="entry name" value="BUB1 KINASE, ISOFORM A-RELATED"/>
    <property type="match status" value="1"/>
</dbReference>
<dbReference type="GO" id="GO:0007094">
    <property type="term" value="P:mitotic spindle assembly checkpoint signaling"/>
    <property type="evidence" value="ECO:0007669"/>
    <property type="project" value="InterPro"/>
</dbReference>
<dbReference type="Gene3D" id="1.10.510.10">
    <property type="entry name" value="Transferase(Phosphotransferase) domain 1"/>
    <property type="match status" value="1"/>
</dbReference>
<dbReference type="AlphaFoldDB" id="A0A9P8PJ26"/>
<feature type="domain" description="Protein kinase" evidence="5">
    <location>
        <begin position="541"/>
        <end position="828"/>
    </location>
</feature>
<dbReference type="InterPro" id="IPR011009">
    <property type="entry name" value="Kinase-like_dom_sf"/>
</dbReference>